<dbReference type="AlphaFoldDB" id="A0A1G6UGH5"/>
<sequence length="340" mass="36434">MKTRNSLDGRWPLSAYRRAPCLLSAILLPAFLVGCEAQLNLSGVEASSSKAVQRTDFYQAMASTPGVTLLAGNNGVLLSSLDQGKNWSRQIIANGRSLIDLDACADGSFIALSFDNYLWHSHDQGKSWREIQLPTQEQMLTAACSPSGAWWVAGGLSTLLGSTDLGANWQETSLDEDAMLTNLQFIDRDHAVAVAEFGMLFASQDGGANWQLAGTLPDEFYPHASYFRSLEEGWVGGLNGFIYHTTDAGQSWQRQSTPSSAPIFGFLASDNGLFAVGDHSSVLQLAGEQWQTLPTPDAPVYLRAITADSAQRLIVAGGRGLLLTLDTAPSATPAVATTTD</sequence>
<protein>
    <recommendedName>
        <fullName evidence="1">Photosynthesis system II assembly factor Ycf48/Hcf136-like domain-containing protein</fullName>
    </recommendedName>
</protein>
<dbReference type="Gene3D" id="2.130.10.10">
    <property type="entry name" value="YVTN repeat-like/Quinoprotein amine dehydrogenase"/>
    <property type="match status" value="2"/>
</dbReference>
<dbReference type="PROSITE" id="PS51257">
    <property type="entry name" value="PROKAR_LIPOPROTEIN"/>
    <property type="match status" value="1"/>
</dbReference>
<dbReference type="PANTHER" id="PTHR47199:SF2">
    <property type="entry name" value="PHOTOSYSTEM II STABILITY_ASSEMBLY FACTOR HCF136, CHLOROPLASTIC"/>
    <property type="match status" value="1"/>
</dbReference>
<keyword evidence="3" id="KW-1185">Reference proteome</keyword>
<dbReference type="Proteomes" id="UP000199467">
    <property type="component" value="Unassembled WGS sequence"/>
</dbReference>
<evidence type="ECO:0000313" key="3">
    <source>
        <dbReference type="Proteomes" id="UP000199467"/>
    </source>
</evidence>
<evidence type="ECO:0000259" key="1">
    <source>
        <dbReference type="Pfam" id="PF14870"/>
    </source>
</evidence>
<accession>A0A1G6UGH5</accession>
<dbReference type="EMBL" id="FMZQ01000015">
    <property type="protein sequence ID" value="SDD39806.1"/>
    <property type="molecule type" value="Genomic_DNA"/>
</dbReference>
<dbReference type="SUPFAM" id="SSF110296">
    <property type="entry name" value="Oligoxyloglucan reducing end-specific cellobiohydrolase"/>
    <property type="match status" value="1"/>
</dbReference>
<gene>
    <name evidence="2" type="ORF">SAMN05216576_115144</name>
</gene>
<dbReference type="InterPro" id="IPR028203">
    <property type="entry name" value="PSII_CF48-like_dom"/>
</dbReference>
<reference evidence="3" key="1">
    <citation type="submission" date="2016-10" db="EMBL/GenBank/DDBJ databases">
        <authorList>
            <person name="Varghese N."/>
            <person name="Submissions S."/>
        </authorList>
    </citation>
    <scope>NUCLEOTIDE SEQUENCE [LARGE SCALE GENOMIC DNA]</scope>
    <source>
        <strain evidence="3">DSM 26382</strain>
    </source>
</reference>
<name>A0A1G6UGH5_9GAMM</name>
<proteinExistence type="predicted"/>
<dbReference type="Pfam" id="PF14870">
    <property type="entry name" value="PSII_BNR"/>
    <property type="match status" value="1"/>
</dbReference>
<dbReference type="InterPro" id="IPR015943">
    <property type="entry name" value="WD40/YVTN_repeat-like_dom_sf"/>
</dbReference>
<feature type="domain" description="Photosynthesis system II assembly factor Ycf48/Hcf136-like" evidence="1">
    <location>
        <begin position="167"/>
        <end position="254"/>
    </location>
</feature>
<evidence type="ECO:0000313" key="2">
    <source>
        <dbReference type="EMBL" id="SDD39806.1"/>
    </source>
</evidence>
<dbReference type="PANTHER" id="PTHR47199">
    <property type="entry name" value="PHOTOSYSTEM II STABILITY/ASSEMBLY FACTOR HCF136, CHLOROPLASTIC"/>
    <property type="match status" value="1"/>
</dbReference>
<organism evidence="2 3">
    <name type="scientific">Ectopseudomonas chengduensis</name>
    <dbReference type="NCBI Taxonomy" id="489632"/>
    <lineage>
        <taxon>Bacteria</taxon>
        <taxon>Pseudomonadati</taxon>
        <taxon>Pseudomonadota</taxon>
        <taxon>Gammaproteobacteria</taxon>
        <taxon>Pseudomonadales</taxon>
        <taxon>Pseudomonadaceae</taxon>
        <taxon>Ectopseudomonas</taxon>
    </lineage>
</organism>